<gene>
    <name evidence="9" type="ORF">FQ154_11500</name>
</gene>
<evidence type="ECO:0000259" key="8">
    <source>
        <dbReference type="PROSITE" id="PS50850"/>
    </source>
</evidence>
<accession>A0A5B0EB13</accession>
<feature type="transmembrane region" description="Helical" evidence="7">
    <location>
        <begin position="245"/>
        <end position="266"/>
    </location>
</feature>
<keyword evidence="2" id="KW-1003">Cell membrane</keyword>
<dbReference type="GO" id="GO:0005886">
    <property type="term" value="C:plasma membrane"/>
    <property type="evidence" value="ECO:0007669"/>
    <property type="project" value="UniProtKB-SubCell"/>
</dbReference>
<dbReference type="OrthoDB" id="9814237at2"/>
<feature type="transmembrane region" description="Helical" evidence="7">
    <location>
        <begin position="86"/>
        <end position="107"/>
    </location>
</feature>
<feature type="region of interest" description="Disordered" evidence="6">
    <location>
        <begin position="1"/>
        <end position="35"/>
    </location>
</feature>
<dbReference type="Proteomes" id="UP000323856">
    <property type="component" value="Unassembled WGS sequence"/>
</dbReference>
<evidence type="ECO:0000256" key="7">
    <source>
        <dbReference type="SAM" id="Phobius"/>
    </source>
</evidence>
<name>A0A5B0EB13_9MICC</name>
<sequence>MASTSPQRPNFAFQQHPEKVSVNQDASAPTHLSPAKSTQLSGKALLWAVIALAMGGFGIGTTEFAIMGLLQEGAADLGVSNAQMGLLISAYALGVVVGAPILTALGAKVPRKTMVLWLMAFFTVANLSSIFAANYEWMLVSRFLAGLPHGAYFGIAAILAGTLVPASMRGRAIAWVMLGLSVANVLGVPVVTFLGQSFGWRWMFAVVGLVGAVTWICIRAFVPFAPAHEGASIRRELTALRSGQVWMAMLTGIVGFGGFFAVYSYISPILTDVTGLPITMVPLVLGLYGIGMVAGSLVGGRLADWSVLGAIYVATSAMVIFMAIFGLVATHAAPTLLLVFILGATGSLLVPALQALLMDSAPHAQSLAASLNHSALNVANALGAALGAAVITAGMGYRAPAFLGAGLALLGLLLALATGLRAKKLASARDR</sequence>
<evidence type="ECO:0000313" key="10">
    <source>
        <dbReference type="Proteomes" id="UP000323856"/>
    </source>
</evidence>
<dbReference type="InterPro" id="IPR020846">
    <property type="entry name" value="MFS_dom"/>
</dbReference>
<organism evidence="9 10">
    <name type="scientific">Paeniglutamicibacter gangotriensis</name>
    <dbReference type="NCBI Taxonomy" id="254787"/>
    <lineage>
        <taxon>Bacteria</taxon>
        <taxon>Bacillati</taxon>
        <taxon>Actinomycetota</taxon>
        <taxon>Actinomycetes</taxon>
        <taxon>Micrococcales</taxon>
        <taxon>Micrococcaceae</taxon>
        <taxon>Paeniglutamicibacter</taxon>
    </lineage>
</organism>
<dbReference type="SUPFAM" id="SSF103473">
    <property type="entry name" value="MFS general substrate transporter"/>
    <property type="match status" value="1"/>
</dbReference>
<feature type="transmembrane region" description="Helical" evidence="7">
    <location>
        <begin position="200"/>
        <end position="224"/>
    </location>
</feature>
<evidence type="ECO:0000256" key="5">
    <source>
        <dbReference type="ARBA" id="ARBA00023136"/>
    </source>
</evidence>
<feature type="transmembrane region" description="Helical" evidence="7">
    <location>
        <begin position="139"/>
        <end position="160"/>
    </location>
</feature>
<evidence type="ECO:0000256" key="1">
    <source>
        <dbReference type="ARBA" id="ARBA00004651"/>
    </source>
</evidence>
<comment type="subcellular location">
    <subcellularLocation>
        <location evidence="1">Cell membrane</location>
        <topology evidence="1">Multi-pass membrane protein</topology>
    </subcellularLocation>
</comment>
<evidence type="ECO:0000256" key="4">
    <source>
        <dbReference type="ARBA" id="ARBA00022989"/>
    </source>
</evidence>
<feature type="transmembrane region" description="Helical" evidence="7">
    <location>
        <begin position="44"/>
        <end position="66"/>
    </location>
</feature>
<dbReference type="GO" id="GO:0022857">
    <property type="term" value="F:transmembrane transporter activity"/>
    <property type="evidence" value="ECO:0007669"/>
    <property type="project" value="InterPro"/>
</dbReference>
<dbReference type="InterPro" id="IPR011701">
    <property type="entry name" value="MFS"/>
</dbReference>
<comment type="caution">
    <text evidence="9">The sequence shown here is derived from an EMBL/GenBank/DDBJ whole genome shotgun (WGS) entry which is preliminary data.</text>
</comment>
<dbReference type="PANTHER" id="PTHR43124:SF3">
    <property type="entry name" value="CHLORAMPHENICOL EFFLUX PUMP RV0191"/>
    <property type="match status" value="1"/>
</dbReference>
<dbReference type="AlphaFoldDB" id="A0A5B0EB13"/>
<feature type="transmembrane region" description="Helical" evidence="7">
    <location>
        <begin position="278"/>
        <end position="298"/>
    </location>
</feature>
<dbReference type="InterPro" id="IPR036259">
    <property type="entry name" value="MFS_trans_sf"/>
</dbReference>
<dbReference type="InterPro" id="IPR001958">
    <property type="entry name" value="Tet-R_TetA/multi-R_MdtG-like"/>
</dbReference>
<keyword evidence="3 7" id="KW-0812">Transmembrane</keyword>
<evidence type="ECO:0000256" key="3">
    <source>
        <dbReference type="ARBA" id="ARBA00022692"/>
    </source>
</evidence>
<dbReference type="InterPro" id="IPR050189">
    <property type="entry name" value="MFS_Efflux_Transporters"/>
</dbReference>
<feature type="transmembrane region" description="Helical" evidence="7">
    <location>
        <begin position="172"/>
        <end position="194"/>
    </location>
</feature>
<feature type="transmembrane region" description="Helical" evidence="7">
    <location>
        <begin position="305"/>
        <end position="329"/>
    </location>
</feature>
<feature type="transmembrane region" description="Helical" evidence="7">
    <location>
        <begin position="114"/>
        <end position="133"/>
    </location>
</feature>
<evidence type="ECO:0000256" key="6">
    <source>
        <dbReference type="SAM" id="MobiDB-lite"/>
    </source>
</evidence>
<dbReference type="PANTHER" id="PTHR43124">
    <property type="entry name" value="PURINE EFFLUX PUMP PBUE"/>
    <property type="match status" value="1"/>
</dbReference>
<keyword evidence="4 7" id="KW-1133">Transmembrane helix</keyword>
<feature type="transmembrane region" description="Helical" evidence="7">
    <location>
        <begin position="335"/>
        <end position="357"/>
    </location>
</feature>
<dbReference type="Gene3D" id="1.20.1250.20">
    <property type="entry name" value="MFS general substrate transporter like domains"/>
    <property type="match status" value="2"/>
</dbReference>
<dbReference type="Pfam" id="PF07690">
    <property type="entry name" value="MFS_1"/>
    <property type="match status" value="1"/>
</dbReference>
<reference evidence="9 10" key="1">
    <citation type="submission" date="2019-07" db="EMBL/GenBank/DDBJ databases">
        <title>Analysis of the biochemical properties, biological activity and biotechnological potential of siderophores and biosurfactants produced by Antarctic psychrotolerant bacteria.</title>
        <authorList>
            <person name="Styczynski M."/>
            <person name="Krucon T."/>
            <person name="Decewicz P."/>
            <person name="Dziewit L."/>
        </authorList>
    </citation>
    <scope>NUCLEOTIDE SEQUENCE [LARGE SCALE GENOMIC DNA]</scope>
    <source>
        <strain evidence="9 10">ANT_H27</strain>
    </source>
</reference>
<dbReference type="PROSITE" id="PS50850">
    <property type="entry name" value="MFS"/>
    <property type="match status" value="1"/>
</dbReference>
<feature type="domain" description="Major facilitator superfamily (MFS) profile" evidence="8">
    <location>
        <begin position="48"/>
        <end position="423"/>
    </location>
</feature>
<evidence type="ECO:0000256" key="2">
    <source>
        <dbReference type="ARBA" id="ARBA00022475"/>
    </source>
</evidence>
<feature type="transmembrane region" description="Helical" evidence="7">
    <location>
        <begin position="403"/>
        <end position="422"/>
    </location>
</feature>
<proteinExistence type="predicted"/>
<evidence type="ECO:0000313" key="9">
    <source>
        <dbReference type="EMBL" id="KAA0976214.1"/>
    </source>
</evidence>
<dbReference type="CDD" id="cd17324">
    <property type="entry name" value="MFS_NepI_like"/>
    <property type="match status" value="1"/>
</dbReference>
<protein>
    <submittedName>
        <fullName evidence="9">MFS transporter</fullName>
    </submittedName>
</protein>
<dbReference type="EMBL" id="VOBL01000011">
    <property type="protein sequence ID" value="KAA0976214.1"/>
    <property type="molecule type" value="Genomic_DNA"/>
</dbReference>
<feature type="transmembrane region" description="Helical" evidence="7">
    <location>
        <begin position="378"/>
        <end position="397"/>
    </location>
</feature>
<dbReference type="PRINTS" id="PR01035">
    <property type="entry name" value="TCRTETA"/>
</dbReference>
<keyword evidence="5 7" id="KW-0472">Membrane</keyword>